<keyword evidence="6" id="KW-1185">Reference proteome</keyword>
<dbReference type="InterPro" id="IPR007889">
    <property type="entry name" value="HTH_Psq"/>
</dbReference>
<dbReference type="SUPFAM" id="SSF46689">
    <property type="entry name" value="Homeodomain-like"/>
    <property type="match status" value="1"/>
</dbReference>
<feature type="region of interest" description="Disordered" evidence="2">
    <location>
        <begin position="436"/>
        <end position="494"/>
    </location>
</feature>
<evidence type="ECO:0000256" key="2">
    <source>
        <dbReference type="SAM" id="MobiDB-lite"/>
    </source>
</evidence>
<accession>A0AAU9TLQ0</accession>
<organism evidence="5 6">
    <name type="scientific">Euphydryas editha</name>
    <name type="common">Edith's checkerspot</name>
    <dbReference type="NCBI Taxonomy" id="104508"/>
    <lineage>
        <taxon>Eukaryota</taxon>
        <taxon>Metazoa</taxon>
        <taxon>Ecdysozoa</taxon>
        <taxon>Arthropoda</taxon>
        <taxon>Hexapoda</taxon>
        <taxon>Insecta</taxon>
        <taxon>Pterygota</taxon>
        <taxon>Neoptera</taxon>
        <taxon>Endopterygota</taxon>
        <taxon>Lepidoptera</taxon>
        <taxon>Glossata</taxon>
        <taxon>Ditrysia</taxon>
        <taxon>Papilionoidea</taxon>
        <taxon>Nymphalidae</taxon>
        <taxon>Nymphalinae</taxon>
        <taxon>Euphydryas</taxon>
    </lineage>
</organism>
<feature type="region of interest" description="Disordered" evidence="2">
    <location>
        <begin position="103"/>
        <end position="127"/>
    </location>
</feature>
<dbReference type="InterPro" id="IPR009057">
    <property type="entry name" value="Homeodomain-like_sf"/>
</dbReference>
<dbReference type="GO" id="GO:0005634">
    <property type="term" value="C:nucleus"/>
    <property type="evidence" value="ECO:0007669"/>
    <property type="project" value="UniProtKB-SubCell"/>
</dbReference>
<gene>
    <name evidence="5" type="ORF">EEDITHA_LOCUS2845</name>
</gene>
<dbReference type="Pfam" id="PF05225">
    <property type="entry name" value="HTH_psq"/>
    <property type="match status" value="1"/>
</dbReference>
<dbReference type="Pfam" id="PF03184">
    <property type="entry name" value="DDE_1"/>
    <property type="match status" value="1"/>
</dbReference>
<evidence type="ECO:0000313" key="5">
    <source>
        <dbReference type="EMBL" id="CAH2086467.1"/>
    </source>
</evidence>
<reference evidence="5" key="1">
    <citation type="submission" date="2022-03" db="EMBL/GenBank/DDBJ databases">
        <authorList>
            <person name="Tunstrom K."/>
        </authorList>
    </citation>
    <scope>NUCLEOTIDE SEQUENCE</scope>
</reference>
<evidence type="ECO:0000256" key="1">
    <source>
        <dbReference type="ARBA" id="ARBA00004123"/>
    </source>
</evidence>
<comment type="subcellular location">
    <subcellularLocation>
        <location evidence="1">Nucleus</location>
    </subcellularLocation>
</comment>
<name>A0AAU9TLQ0_EUPED</name>
<protein>
    <recommendedName>
        <fullName evidence="7">DDE-1 domain-containing protein</fullName>
    </recommendedName>
</protein>
<dbReference type="Proteomes" id="UP001153954">
    <property type="component" value="Unassembled WGS sequence"/>
</dbReference>
<sequence length="533" mass="60186">MPRPKNKERKIGKHTKEDMMSALQMVQNGNSIRTAAKTCKIPYHTLRRYVKNKSEHGDNISLVPRYDINKVFTEEHEQILLKYYKDCALMFYGLTVKGGRKNGFVSSKKKKKHPDISVKKPESVSPARATSFKRETVPMFFNNLEELLKRETRFADGTRIFNLDETGKTTVQKPQNVVAPARTKVGKVTSGERGILVTTCCMVSATGHDLPPAIIFPRKNFKNLMMHGAPPGSLGLANPSGWMTTDLFVEVMKHFIKFSSTTPENPCLLIMGNHESHLSIKALDLGKQSGVVIFTFHPHTTHKLQPLMGPFKTYYYSALESWILQNPGKPVTIYEIARFIGHAYPRSMTPLNIFNKDIISDEDFMPSSVTDRTVPVLSQTLPDAEVSAILDINRSNNQQDSTPLEIHRSSYDPVVTPDRESPSILSQEYSYYQNVTPPKKPDEACNSENHPPKSEHIITPVMFRPPLKAGPRTDKRKGRKLGKSMIATDTPEKERIAEERTAAINRKGLHKRKVLQDCGNEMLSSKNTKLEKQ</sequence>
<dbReference type="EMBL" id="CAKOGL010000005">
    <property type="protein sequence ID" value="CAH2086467.1"/>
    <property type="molecule type" value="Genomic_DNA"/>
</dbReference>
<evidence type="ECO:0000259" key="4">
    <source>
        <dbReference type="Pfam" id="PF05225"/>
    </source>
</evidence>
<dbReference type="AlphaFoldDB" id="A0AAU9TLQ0"/>
<dbReference type="InterPro" id="IPR050863">
    <property type="entry name" value="CenT-Element_Derived"/>
</dbReference>
<evidence type="ECO:0008006" key="7">
    <source>
        <dbReference type="Google" id="ProtNLM"/>
    </source>
</evidence>
<dbReference type="Gene3D" id="1.10.10.60">
    <property type="entry name" value="Homeodomain-like"/>
    <property type="match status" value="1"/>
</dbReference>
<dbReference type="GO" id="GO:0003677">
    <property type="term" value="F:DNA binding"/>
    <property type="evidence" value="ECO:0007669"/>
    <property type="project" value="InterPro"/>
</dbReference>
<evidence type="ECO:0000259" key="3">
    <source>
        <dbReference type="Pfam" id="PF03184"/>
    </source>
</evidence>
<feature type="domain" description="HTH psq-type" evidence="4">
    <location>
        <begin position="16"/>
        <end position="54"/>
    </location>
</feature>
<feature type="domain" description="DDE-1" evidence="3">
    <location>
        <begin position="197"/>
        <end position="326"/>
    </location>
</feature>
<dbReference type="PANTHER" id="PTHR19303:SF74">
    <property type="entry name" value="POGO TRANSPOSABLE ELEMENT WITH KRAB DOMAIN"/>
    <property type="match status" value="1"/>
</dbReference>
<proteinExistence type="predicted"/>
<dbReference type="InterPro" id="IPR004875">
    <property type="entry name" value="DDE_SF_endonuclease_dom"/>
</dbReference>
<comment type="caution">
    <text evidence="5">The sequence shown here is derived from an EMBL/GenBank/DDBJ whole genome shotgun (WGS) entry which is preliminary data.</text>
</comment>
<dbReference type="PANTHER" id="PTHR19303">
    <property type="entry name" value="TRANSPOSON"/>
    <property type="match status" value="1"/>
</dbReference>
<evidence type="ECO:0000313" key="6">
    <source>
        <dbReference type="Proteomes" id="UP001153954"/>
    </source>
</evidence>